<evidence type="ECO:0000256" key="2">
    <source>
        <dbReference type="ARBA" id="ARBA00022908"/>
    </source>
</evidence>
<dbReference type="Gene3D" id="3.30.160.390">
    <property type="entry name" value="Integrase, DNA-binding domain"/>
    <property type="match status" value="1"/>
</dbReference>
<dbReference type="Pfam" id="PF00589">
    <property type="entry name" value="Phage_integrase"/>
    <property type="match status" value="1"/>
</dbReference>
<keyword evidence="4" id="KW-0233">DNA recombination</keyword>
<dbReference type="InterPro" id="IPR025166">
    <property type="entry name" value="Integrase_DNA_bind_dom"/>
</dbReference>
<keyword evidence="9" id="KW-1185">Reference proteome</keyword>
<name>A0ABT0S046_9SPHN</name>
<dbReference type="PANTHER" id="PTHR30629:SF2">
    <property type="entry name" value="PROPHAGE INTEGRASE INTS-RELATED"/>
    <property type="match status" value="1"/>
</dbReference>
<dbReference type="InterPro" id="IPR013762">
    <property type="entry name" value="Integrase-like_cat_sf"/>
</dbReference>
<dbReference type="CDD" id="cd00801">
    <property type="entry name" value="INT_P4_C"/>
    <property type="match status" value="1"/>
</dbReference>
<dbReference type="PROSITE" id="PS51898">
    <property type="entry name" value="TYR_RECOMBINASE"/>
    <property type="match status" value="1"/>
</dbReference>
<protein>
    <submittedName>
        <fullName evidence="8">Integrase arm-type DNA-binding domain-containing protein</fullName>
    </submittedName>
</protein>
<dbReference type="InterPro" id="IPR038488">
    <property type="entry name" value="Integrase_DNA-bd_sf"/>
</dbReference>
<dbReference type="InterPro" id="IPR044068">
    <property type="entry name" value="CB"/>
</dbReference>
<keyword evidence="3 5" id="KW-0238">DNA-binding</keyword>
<dbReference type="Gene3D" id="1.10.150.130">
    <property type="match status" value="1"/>
</dbReference>
<dbReference type="Pfam" id="PF13356">
    <property type="entry name" value="Arm-DNA-bind_3"/>
    <property type="match status" value="1"/>
</dbReference>
<evidence type="ECO:0000256" key="4">
    <source>
        <dbReference type="ARBA" id="ARBA00023172"/>
    </source>
</evidence>
<evidence type="ECO:0000313" key="9">
    <source>
        <dbReference type="Proteomes" id="UP001165342"/>
    </source>
</evidence>
<accession>A0ABT0S046</accession>
<dbReference type="PROSITE" id="PS51900">
    <property type="entry name" value="CB"/>
    <property type="match status" value="1"/>
</dbReference>
<dbReference type="GO" id="GO:0003677">
    <property type="term" value="F:DNA binding"/>
    <property type="evidence" value="ECO:0007669"/>
    <property type="project" value="UniProtKB-KW"/>
</dbReference>
<dbReference type="Proteomes" id="UP001165342">
    <property type="component" value="Unassembled WGS sequence"/>
</dbReference>
<evidence type="ECO:0000313" key="8">
    <source>
        <dbReference type="EMBL" id="MCL6729196.1"/>
    </source>
</evidence>
<dbReference type="PANTHER" id="PTHR30629">
    <property type="entry name" value="PROPHAGE INTEGRASE"/>
    <property type="match status" value="1"/>
</dbReference>
<reference evidence="8" key="1">
    <citation type="submission" date="2022-05" db="EMBL/GenBank/DDBJ databases">
        <authorList>
            <person name="Jo J.-H."/>
            <person name="Im W.-T."/>
        </authorList>
    </citation>
    <scope>NUCLEOTIDE SEQUENCE</scope>
    <source>
        <strain evidence="8">SE220</strain>
    </source>
</reference>
<evidence type="ECO:0000256" key="1">
    <source>
        <dbReference type="ARBA" id="ARBA00008857"/>
    </source>
</evidence>
<feature type="domain" description="Core-binding (CB)" evidence="7">
    <location>
        <begin position="92"/>
        <end position="173"/>
    </location>
</feature>
<feature type="domain" description="Tyr recombinase" evidence="6">
    <location>
        <begin position="206"/>
        <end position="382"/>
    </location>
</feature>
<dbReference type="InterPro" id="IPR053876">
    <property type="entry name" value="Phage_int_M"/>
</dbReference>
<sequence>MPTFKSVTDKTIASAKPGVYTVEPNLILRVSNSGSKAWVFRYSKAGKIKQIGLGSYPAPRSLKAARDLADEMRTDVEHGRDPVERIRPPVAKTFRHFALAYIGEFESGWKNPKHRQQWRNTLETYAYPFIGEMPVSDITADDIHKLLLPLWAVKTETATRVRMRVEAVLDYAFTKEGIDRRNPARWKGNLKTLLPNPRKVAKANGKLKSHAAPPWKDVPAIMASLRAKPDVTSALLLRFSILTAARSMEVRGATWDEVEGDVWTVPEERSKNGEAHRVPLNSEALEILAVQADRKAEGLNLIFPNPSGSILSDIAINKVLHAACPNITAHGTARSSFRDWIADATSFPDKIAEAALNHSNPNETEAAYLRSKFFDRRIELMKAWGDFCRGKDNVIELAASKSA</sequence>
<organism evidence="8 9">
    <name type="scientific">Sphingomonas hankyongi</name>
    <dbReference type="NCBI Taxonomy" id="2908209"/>
    <lineage>
        <taxon>Bacteria</taxon>
        <taxon>Pseudomonadati</taxon>
        <taxon>Pseudomonadota</taxon>
        <taxon>Alphaproteobacteria</taxon>
        <taxon>Sphingomonadales</taxon>
        <taxon>Sphingomonadaceae</taxon>
        <taxon>Sphingomonas</taxon>
    </lineage>
</organism>
<dbReference type="SUPFAM" id="SSF56349">
    <property type="entry name" value="DNA breaking-rejoining enzymes"/>
    <property type="match status" value="1"/>
</dbReference>
<gene>
    <name evidence="8" type="ORF">LZ538_03885</name>
</gene>
<evidence type="ECO:0000256" key="5">
    <source>
        <dbReference type="PROSITE-ProRule" id="PRU01248"/>
    </source>
</evidence>
<evidence type="ECO:0000259" key="7">
    <source>
        <dbReference type="PROSITE" id="PS51900"/>
    </source>
</evidence>
<dbReference type="InterPro" id="IPR050808">
    <property type="entry name" value="Phage_Integrase"/>
</dbReference>
<dbReference type="Pfam" id="PF22022">
    <property type="entry name" value="Phage_int_M"/>
    <property type="match status" value="1"/>
</dbReference>
<proteinExistence type="inferred from homology"/>
<evidence type="ECO:0000256" key="3">
    <source>
        <dbReference type="ARBA" id="ARBA00023125"/>
    </source>
</evidence>
<dbReference type="InterPro" id="IPR010998">
    <property type="entry name" value="Integrase_recombinase_N"/>
</dbReference>
<dbReference type="Gene3D" id="1.10.443.10">
    <property type="entry name" value="Intergrase catalytic core"/>
    <property type="match status" value="1"/>
</dbReference>
<dbReference type="EMBL" id="JAMGBE010000001">
    <property type="protein sequence ID" value="MCL6729196.1"/>
    <property type="molecule type" value="Genomic_DNA"/>
</dbReference>
<keyword evidence="2" id="KW-0229">DNA integration</keyword>
<comment type="caution">
    <text evidence="8">The sequence shown here is derived from an EMBL/GenBank/DDBJ whole genome shotgun (WGS) entry which is preliminary data.</text>
</comment>
<dbReference type="RefSeq" id="WP_249830676.1">
    <property type="nucleotide sequence ID" value="NZ_JAMGBE010000001.1"/>
</dbReference>
<dbReference type="InterPro" id="IPR011010">
    <property type="entry name" value="DNA_brk_join_enz"/>
</dbReference>
<dbReference type="InterPro" id="IPR002104">
    <property type="entry name" value="Integrase_catalytic"/>
</dbReference>
<comment type="similarity">
    <text evidence="1">Belongs to the 'phage' integrase family.</text>
</comment>
<evidence type="ECO:0000259" key="6">
    <source>
        <dbReference type="PROSITE" id="PS51898"/>
    </source>
</evidence>